<feature type="transmembrane region" description="Helical" evidence="7">
    <location>
        <begin position="59"/>
        <end position="77"/>
    </location>
</feature>
<evidence type="ECO:0000313" key="10">
    <source>
        <dbReference type="EMBL" id="GLC31539.1"/>
    </source>
</evidence>
<evidence type="ECO:0000256" key="2">
    <source>
        <dbReference type="ARBA" id="ARBA00022692"/>
    </source>
</evidence>
<sequence>MSKRRILLDFILEHKVSYIIGLIFMLIACYVQTLFPKVLGRTIDILKVSNFDISRVKLNIIYILIIALGAFLSTYAWRNLIIRNSREFECELRDRLFTHFQKLSPEFYNRRKTGDLIAYAINDISAVRMTLGPATAMSINGIAICAAAIYSMLQSVNLRLTVICLAPIPIIIVVMLQVGKLVQKRFRKVQESFSAISDRVQENIYGIRVIKAYVQEDEELKNFEKLNNNMMDANMDMVRVASMLSPIIEICFSISFVVNLIVGGNMVLKNTISLGDFIAFNTYLTMIMTPIISIGRIINILQRGMASYKRINEIFNTEPDITDGKAMIDKEIKGCIEFKNLNFAYPGSDEQALKDICLTINQGENLGIIGRTGAGKTTLSSLLLKLYNVEDGKIFVDGIDINHYRLDALRNGFGYVPQDNFLFSATVKDNIGAFKKAYSMEQVKKAAEASCIYENIIDLQDGFNTILGERGVNLSGGQKQRIAIARAVIKEPAVLILDDSLSAVDTITEQRILENFKDIRKDKTAIIIAHKISSVQDCDQIIVLDKGRICESGTHNELLKKGGLYYDIYREQWKDRKRCENEAS</sequence>
<accession>A0ABQ5N8X2</accession>
<keyword evidence="6 7" id="KW-0472">Membrane</keyword>
<name>A0ABQ5N8X2_9CLOT</name>
<dbReference type="SUPFAM" id="SSF52540">
    <property type="entry name" value="P-loop containing nucleoside triphosphate hydrolases"/>
    <property type="match status" value="1"/>
</dbReference>
<evidence type="ECO:0000256" key="7">
    <source>
        <dbReference type="SAM" id="Phobius"/>
    </source>
</evidence>
<evidence type="ECO:0000259" key="8">
    <source>
        <dbReference type="PROSITE" id="PS50893"/>
    </source>
</evidence>
<dbReference type="Gene3D" id="1.20.1560.10">
    <property type="entry name" value="ABC transporter type 1, transmembrane domain"/>
    <property type="match status" value="1"/>
</dbReference>
<reference evidence="10 11" key="1">
    <citation type="journal article" date="2024" name="Int. J. Syst. Evol. Microbiol.">
        <title>Clostridium omnivorum sp. nov., isolated from anoxic soil under the treatment of reductive soil disinfestation.</title>
        <authorList>
            <person name="Ueki A."/>
            <person name="Tonouchi A."/>
            <person name="Kaku N."/>
            <person name="Honma S."/>
            <person name="Ueki K."/>
        </authorList>
    </citation>
    <scope>NUCLEOTIDE SEQUENCE [LARGE SCALE GENOMIC DNA]</scope>
    <source>
        <strain evidence="10 11">E14</strain>
    </source>
</reference>
<evidence type="ECO:0000256" key="6">
    <source>
        <dbReference type="ARBA" id="ARBA00023136"/>
    </source>
</evidence>
<dbReference type="Proteomes" id="UP001208567">
    <property type="component" value="Unassembled WGS sequence"/>
</dbReference>
<dbReference type="SUPFAM" id="SSF90123">
    <property type="entry name" value="ABC transporter transmembrane region"/>
    <property type="match status" value="1"/>
</dbReference>
<dbReference type="InterPro" id="IPR011527">
    <property type="entry name" value="ABC1_TM_dom"/>
</dbReference>
<feature type="transmembrane region" description="Helical" evidence="7">
    <location>
        <begin position="282"/>
        <end position="301"/>
    </location>
</feature>
<dbReference type="InterPro" id="IPR017871">
    <property type="entry name" value="ABC_transporter-like_CS"/>
</dbReference>
<feature type="transmembrane region" description="Helical" evidence="7">
    <location>
        <begin position="158"/>
        <end position="178"/>
    </location>
</feature>
<dbReference type="PROSITE" id="PS51257">
    <property type="entry name" value="PROKAR_LIPOPROTEIN"/>
    <property type="match status" value="1"/>
</dbReference>
<keyword evidence="5 7" id="KW-1133">Transmembrane helix</keyword>
<gene>
    <name evidence="10" type="ORF">bsdE14_29490</name>
</gene>
<dbReference type="InterPro" id="IPR027417">
    <property type="entry name" value="P-loop_NTPase"/>
</dbReference>
<proteinExistence type="predicted"/>
<organism evidence="10 11">
    <name type="scientific">Clostridium omnivorum</name>
    <dbReference type="NCBI Taxonomy" id="1604902"/>
    <lineage>
        <taxon>Bacteria</taxon>
        <taxon>Bacillati</taxon>
        <taxon>Bacillota</taxon>
        <taxon>Clostridia</taxon>
        <taxon>Eubacteriales</taxon>
        <taxon>Clostridiaceae</taxon>
        <taxon>Clostridium</taxon>
    </lineage>
</organism>
<dbReference type="PROSITE" id="PS50929">
    <property type="entry name" value="ABC_TM1F"/>
    <property type="match status" value="1"/>
</dbReference>
<evidence type="ECO:0000256" key="5">
    <source>
        <dbReference type="ARBA" id="ARBA00022989"/>
    </source>
</evidence>
<dbReference type="InterPro" id="IPR036640">
    <property type="entry name" value="ABC1_TM_sf"/>
</dbReference>
<keyword evidence="4" id="KW-0067">ATP-binding</keyword>
<dbReference type="Gene3D" id="3.40.50.300">
    <property type="entry name" value="P-loop containing nucleotide triphosphate hydrolases"/>
    <property type="match status" value="1"/>
</dbReference>
<keyword evidence="2 7" id="KW-0812">Transmembrane</keyword>
<evidence type="ECO:0000256" key="1">
    <source>
        <dbReference type="ARBA" id="ARBA00004651"/>
    </source>
</evidence>
<keyword evidence="3" id="KW-0547">Nucleotide-binding</keyword>
<evidence type="ECO:0000313" key="11">
    <source>
        <dbReference type="Proteomes" id="UP001208567"/>
    </source>
</evidence>
<dbReference type="InterPro" id="IPR003593">
    <property type="entry name" value="AAA+_ATPase"/>
</dbReference>
<comment type="subcellular location">
    <subcellularLocation>
        <location evidence="1">Cell membrane</location>
        <topology evidence="1">Multi-pass membrane protein</topology>
    </subcellularLocation>
</comment>
<dbReference type="PROSITE" id="PS00211">
    <property type="entry name" value="ABC_TRANSPORTER_1"/>
    <property type="match status" value="1"/>
</dbReference>
<protein>
    <submittedName>
        <fullName evidence="10">ATPase</fullName>
    </submittedName>
</protein>
<dbReference type="PROSITE" id="PS50893">
    <property type="entry name" value="ABC_TRANSPORTER_2"/>
    <property type="match status" value="1"/>
</dbReference>
<evidence type="ECO:0000256" key="4">
    <source>
        <dbReference type="ARBA" id="ARBA00022840"/>
    </source>
</evidence>
<dbReference type="InterPro" id="IPR003439">
    <property type="entry name" value="ABC_transporter-like_ATP-bd"/>
</dbReference>
<comment type="caution">
    <text evidence="10">The sequence shown here is derived from an EMBL/GenBank/DDBJ whole genome shotgun (WGS) entry which is preliminary data.</text>
</comment>
<feature type="transmembrane region" description="Helical" evidence="7">
    <location>
        <begin position="16"/>
        <end position="39"/>
    </location>
</feature>
<dbReference type="InterPro" id="IPR039421">
    <property type="entry name" value="Type_1_exporter"/>
</dbReference>
<dbReference type="Pfam" id="PF00005">
    <property type="entry name" value="ABC_tran"/>
    <property type="match status" value="1"/>
</dbReference>
<feature type="transmembrane region" description="Helical" evidence="7">
    <location>
        <begin position="131"/>
        <end position="152"/>
    </location>
</feature>
<feature type="domain" description="ABC transporter" evidence="8">
    <location>
        <begin position="336"/>
        <end position="571"/>
    </location>
</feature>
<evidence type="ECO:0000256" key="3">
    <source>
        <dbReference type="ARBA" id="ARBA00022741"/>
    </source>
</evidence>
<dbReference type="PANTHER" id="PTHR43394:SF1">
    <property type="entry name" value="ATP-BINDING CASSETTE SUB-FAMILY B MEMBER 10, MITOCHONDRIAL"/>
    <property type="match status" value="1"/>
</dbReference>
<dbReference type="SMART" id="SM00382">
    <property type="entry name" value="AAA"/>
    <property type="match status" value="1"/>
</dbReference>
<feature type="domain" description="ABC transmembrane type-1" evidence="9">
    <location>
        <begin position="19"/>
        <end position="303"/>
    </location>
</feature>
<dbReference type="CDD" id="cd18541">
    <property type="entry name" value="ABC_6TM_TmrB_like"/>
    <property type="match status" value="1"/>
</dbReference>
<dbReference type="PANTHER" id="PTHR43394">
    <property type="entry name" value="ATP-DEPENDENT PERMEASE MDL1, MITOCHONDRIAL"/>
    <property type="match status" value="1"/>
</dbReference>
<feature type="transmembrane region" description="Helical" evidence="7">
    <location>
        <begin position="240"/>
        <end position="262"/>
    </location>
</feature>
<evidence type="ECO:0000259" key="9">
    <source>
        <dbReference type="PROSITE" id="PS50929"/>
    </source>
</evidence>
<dbReference type="EMBL" id="BRXR01000001">
    <property type="protein sequence ID" value="GLC31539.1"/>
    <property type="molecule type" value="Genomic_DNA"/>
</dbReference>
<keyword evidence="11" id="KW-1185">Reference proteome</keyword>
<dbReference type="Pfam" id="PF00664">
    <property type="entry name" value="ABC_membrane"/>
    <property type="match status" value="1"/>
</dbReference>
<dbReference type="RefSeq" id="WP_264850866.1">
    <property type="nucleotide sequence ID" value="NZ_BRXR01000001.1"/>
</dbReference>